<protein>
    <recommendedName>
        <fullName evidence="5">AMP-dependent synthetase/ligase domain-containing protein</fullName>
    </recommendedName>
</protein>
<organism evidence="3 4">
    <name type="scientific">Psilocybe cyanescens</name>
    <dbReference type="NCBI Taxonomy" id="93625"/>
    <lineage>
        <taxon>Eukaryota</taxon>
        <taxon>Fungi</taxon>
        <taxon>Dikarya</taxon>
        <taxon>Basidiomycota</taxon>
        <taxon>Agaricomycotina</taxon>
        <taxon>Agaricomycetes</taxon>
        <taxon>Agaricomycetidae</taxon>
        <taxon>Agaricales</taxon>
        <taxon>Agaricineae</taxon>
        <taxon>Strophariaceae</taxon>
        <taxon>Psilocybe</taxon>
    </lineage>
</organism>
<evidence type="ECO:0000313" key="3">
    <source>
        <dbReference type="EMBL" id="PPQ84132.1"/>
    </source>
</evidence>
<feature type="domain" description="AMP-dependent synthetase/ligase" evidence="1">
    <location>
        <begin position="235"/>
        <end position="329"/>
    </location>
</feature>
<comment type="caution">
    <text evidence="3">The sequence shown here is derived from an EMBL/GenBank/DDBJ whole genome shotgun (WGS) entry which is preliminary data.</text>
</comment>
<dbReference type="Gene3D" id="3.40.50.12780">
    <property type="entry name" value="N-terminal domain of ligase-like"/>
    <property type="match status" value="2"/>
</dbReference>
<keyword evidence="4" id="KW-1185">Reference proteome</keyword>
<dbReference type="InterPro" id="IPR000873">
    <property type="entry name" value="AMP-dep_synth/lig_dom"/>
</dbReference>
<dbReference type="PANTHER" id="PTHR24096">
    <property type="entry name" value="LONG-CHAIN-FATTY-ACID--COA LIGASE"/>
    <property type="match status" value="1"/>
</dbReference>
<evidence type="ECO:0000259" key="1">
    <source>
        <dbReference type="Pfam" id="PF00501"/>
    </source>
</evidence>
<dbReference type="InterPro" id="IPR025110">
    <property type="entry name" value="AMP-bd_C"/>
</dbReference>
<dbReference type="FunCoup" id="A0A409X076">
    <property type="interactions" value="322"/>
</dbReference>
<feature type="domain" description="AMP-binding enzyme C-terminal" evidence="2">
    <location>
        <begin position="365"/>
        <end position="445"/>
    </location>
</feature>
<name>A0A409X076_PSICY</name>
<evidence type="ECO:0000259" key="2">
    <source>
        <dbReference type="Pfam" id="PF13193"/>
    </source>
</evidence>
<dbReference type="GO" id="GO:0016405">
    <property type="term" value="F:CoA-ligase activity"/>
    <property type="evidence" value="ECO:0007669"/>
    <property type="project" value="TreeGrafter"/>
</dbReference>
<dbReference type="InterPro" id="IPR042099">
    <property type="entry name" value="ANL_N_sf"/>
</dbReference>
<evidence type="ECO:0008006" key="5">
    <source>
        <dbReference type="Google" id="ProtNLM"/>
    </source>
</evidence>
<dbReference type="STRING" id="93625.A0A409X076"/>
<dbReference type="InParanoid" id="A0A409X076"/>
<accession>A0A409X076</accession>
<dbReference type="Proteomes" id="UP000283269">
    <property type="component" value="Unassembled WGS sequence"/>
</dbReference>
<dbReference type="Pfam" id="PF00501">
    <property type="entry name" value="AMP-binding"/>
    <property type="match status" value="1"/>
</dbReference>
<dbReference type="PANTHER" id="PTHR24096:SF422">
    <property type="entry name" value="BCDNA.GH02901"/>
    <property type="match status" value="1"/>
</dbReference>
<sequence length="493" mass="54425">MEFHSKAGDPASIPDDLTVPQFILDTHHETRPERPKGVPWLVADKSGNEIGLNEIHKRTNGLAVRLRDEYHIIQNDVVPELTQAIKHSKSTLIITHSDGLEVVTAAARQVGIPAWRVLVLQDQDGHSRPLRPGFEEYKTVEALIQQGSLSGEMVPGRKLEKGESKRLIAFYSSSSASTQYLWRLHKMVKISHYAFVANIIITSAASIIGPSSPSDNTTHAQFLGILKVTMIDRHLRALLRSLKITTAEVYYQLIKLLPQAYICQGYGSTETSGAISMPPLEPKHSRLNSSGVLAPGVRARVVKPDGTLAGYDEEGELQIRTPAIATGYLNDETAWLRTGDLVKIDRNEEIIEMIKVRGFQVAPVELEGCILDHPLVADVCVIGVPHPYSGEVPLAFVTLSPEGRVIPEADLKASIRKHVAENKAPFKHLHYVEIIDSIPKTPSGKLLRRELRERGKNLAIAFNMHPTPKAVMSYRELKEIGIVTCGIQADLGI</sequence>
<dbReference type="OrthoDB" id="6509636at2759"/>
<evidence type="ECO:0000313" key="4">
    <source>
        <dbReference type="Proteomes" id="UP000283269"/>
    </source>
</evidence>
<dbReference type="SUPFAM" id="SSF56801">
    <property type="entry name" value="Acetyl-CoA synthetase-like"/>
    <property type="match status" value="1"/>
</dbReference>
<dbReference type="InterPro" id="IPR045851">
    <property type="entry name" value="AMP-bd_C_sf"/>
</dbReference>
<reference evidence="3 4" key="1">
    <citation type="journal article" date="2018" name="Evol. Lett.">
        <title>Horizontal gene cluster transfer increased hallucinogenic mushroom diversity.</title>
        <authorList>
            <person name="Reynolds H.T."/>
            <person name="Vijayakumar V."/>
            <person name="Gluck-Thaler E."/>
            <person name="Korotkin H.B."/>
            <person name="Matheny P.B."/>
            <person name="Slot J.C."/>
        </authorList>
    </citation>
    <scope>NUCLEOTIDE SEQUENCE [LARGE SCALE GENOMIC DNA]</scope>
    <source>
        <strain evidence="3 4">2631</strain>
    </source>
</reference>
<gene>
    <name evidence="3" type="ORF">CVT25_003343</name>
</gene>
<dbReference type="AlphaFoldDB" id="A0A409X076"/>
<proteinExistence type="predicted"/>
<dbReference type="EMBL" id="NHYD01002926">
    <property type="protein sequence ID" value="PPQ84132.1"/>
    <property type="molecule type" value="Genomic_DNA"/>
</dbReference>
<dbReference type="Gene3D" id="3.30.300.30">
    <property type="match status" value="1"/>
</dbReference>
<dbReference type="Pfam" id="PF13193">
    <property type="entry name" value="AMP-binding_C"/>
    <property type="match status" value="1"/>
</dbReference>